<comment type="caution">
    <text evidence="1">The sequence shown here is derived from an EMBL/GenBank/DDBJ whole genome shotgun (WGS) entry which is preliminary data.</text>
</comment>
<reference evidence="1 2" key="1">
    <citation type="journal article" date="2013" name="Genome Announc.">
        <title>Draft Genome Sequence of Cyclobacterium qasimii Strain M12-11BT, Isolated from Arctic Marine Sediment.</title>
        <authorList>
            <person name="Shivaji S."/>
            <person name="Ara S."/>
            <person name="Singh A."/>
            <person name="Kumar Pinnaka A."/>
        </authorList>
    </citation>
    <scope>NUCLEOTIDE SEQUENCE [LARGE SCALE GENOMIC DNA]</scope>
    <source>
        <strain evidence="1 2">M12-11B</strain>
    </source>
</reference>
<evidence type="ECO:0008006" key="3">
    <source>
        <dbReference type="Google" id="ProtNLM"/>
    </source>
</evidence>
<dbReference type="eggNOG" id="COG3668">
    <property type="taxonomic scope" value="Bacteria"/>
</dbReference>
<dbReference type="STRING" id="641524.ADICYQ_0656"/>
<proteinExistence type="predicted"/>
<dbReference type="EMBL" id="ATNM01000029">
    <property type="protein sequence ID" value="EPR71065.1"/>
    <property type="molecule type" value="Genomic_DNA"/>
</dbReference>
<accession>S7VLH9</accession>
<dbReference type="InterPro" id="IPR035093">
    <property type="entry name" value="RelE/ParE_toxin_dom_sf"/>
</dbReference>
<protein>
    <recommendedName>
        <fullName evidence="3">Type II toxin-antitoxin system RelE/ParE family toxin</fullName>
    </recommendedName>
</protein>
<dbReference type="Proteomes" id="UP000014974">
    <property type="component" value="Unassembled WGS sequence"/>
</dbReference>
<name>S7VLH9_9BACT</name>
<dbReference type="AlphaFoldDB" id="S7VLH9"/>
<gene>
    <name evidence="1" type="ORF">ADICYQ_0656</name>
</gene>
<organism evidence="1 2">
    <name type="scientific">Cyclobacterium qasimii M12-11B</name>
    <dbReference type="NCBI Taxonomy" id="641524"/>
    <lineage>
        <taxon>Bacteria</taxon>
        <taxon>Pseudomonadati</taxon>
        <taxon>Bacteroidota</taxon>
        <taxon>Cytophagia</taxon>
        <taxon>Cytophagales</taxon>
        <taxon>Cyclobacteriaceae</taxon>
        <taxon>Cyclobacterium</taxon>
    </lineage>
</organism>
<sequence length="37" mass="4535">MKLKFQLSRLANNDLENIWEYTFTNWSLKQADNYPNQ</sequence>
<evidence type="ECO:0000313" key="1">
    <source>
        <dbReference type="EMBL" id="EPR71065.1"/>
    </source>
</evidence>
<evidence type="ECO:0000313" key="2">
    <source>
        <dbReference type="Proteomes" id="UP000014974"/>
    </source>
</evidence>
<dbReference type="Gene3D" id="3.30.2310.20">
    <property type="entry name" value="RelE-like"/>
    <property type="match status" value="1"/>
</dbReference>